<dbReference type="AlphaFoldDB" id="U2YQU4"/>
<organism evidence="2 3">
    <name type="scientific">Caenibius tardaugens NBRC 16725</name>
    <dbReference type="NCBI Taxonomy" id="1219035"/>
    <lineage>
        <taxon>Bacteria</taxon>
        <taxon>Pseudomonadati</taxon>
        <taxon>Pseudomonadota</taxon>
        <taxon>Alphaproteobacteria</taxon>
        <taxon>Sphingomonadales</taxon>
        <taxon>Erythrobacteraceae</taxon>
        <taxon>Caenibius</taxon>
    </lineage>
</organism>
<protein>
    <submittedName>
        <fullName evidence="2">Uncharacterized protein</fullName>
    </submittedName>
</protein>
<sequence>MTIAIHPRLMRAVAISYAWPTLLGLVAFVGALASACATPFVALAVLAAVTMSPRTAWQAVAVIWLINQMLGFIVLGFPHTAQTFAWGGVIGLSAGVALVIARKLTANRAQTPTRLLCALAISFIGYEAGIFAFANVLGLTCPFTPAVIAQIALNDGLWFALLYPLHLVMRKLTPGWFNRTVARGHA</sequence>
<comment type="caution">
    <text evidence="2">The sequence shown here is derived from an EMBL/GenBank/DDBJ whole genome shotgun (WGS) entry which is preliminary data.</text>
</comment>
<dbReference type="KEGG" id="ntd:EGO55_04350"/>
<feature type="transmembrane region" description="Helical" evidence="1">
    <location>
        <begin position="56"/>
        <end position="77"/>
    </location>
</feature>
<dbReference type="Proteomes" id="UP000016568">
    <property type="component" value="Unassembled WGS sequence"/>
</dbReference>
<reference evidence="2 3" key="1">
    <citation type="submission" date="2013-09" db="EMBL/GenBank/DDBJ databases">
        <title>Whole genome shotgun sequence of Novosphingobium tardaugens NBRC 16725.</title>
        <authorList>
            <person name="Isaki S."/>
            <person name="Hosoyama A."/>
            <person name="Tsuchikane K."/>
            <person name="Katsumata H."/>
            <person name="Ando Y."/>
            <person name="Yamazaki S."/>
            <person name="Fujita N."/>
        </authorList>
    </citation>
    <scope>NUCLEOTIDE SEQUENCE [LARGE SCALE GENOMIC DNA]</scope>
    <source>
        <strain evidence="2 3">NBRC 16725</strain>
    </source>
</reference>
<dbReference type="eggNOG" id="ENOG503373F">
    <property type="taxonomic scope" value="Bacteria"/>
</dbReference>
<gene>
    <name evidence="2" type="ORF">NT2_17_00040</name>
</gene>
<evidence type="ECO:0000256" key="1">
    <source>
        <dbReference type="SAM" id="Phobius"/>
    </source>
</evidence>
<evidence type="ECO:0000313" key="2">
    <source>
        <dbReference type="EMBL" id="GAD51087.1"/>
    </source>
</evidence>
<name>U2YQU4_9SPHN</name>
<dbReference type="RefSeq" id="WP_021691905.1">
    <property type="nucleotide sequence ID" value="NZ_BASZ01000017.1"/>
</dbReference>
<evidence type="ECO:0000313" key="3">
    <source>
        <dbReference type="Proteomes" id="UP000016568"/>
    </source>
</evidence>
<feature type="transmembrane region" description="Helical" evidence="1">
    <location>
        <begin position="143"/>
        <end position="163"/>
    </location>
</feature>
<keyword evidence="1" id="KW-0812">Transmembrane</keyword>
<accession>U2YQU4</accession>
<dbReference type="EMBL" id="BASZ01000017">
    <property type="protein sequence ID" value="GAD51087.1"/>
    <property type="molecule type" value="Genomic_DNA"/>
</dbReference>
<dbReference type="OrthoDB" id="8447539at2"/>
<feature type="transmembrane region" description="Helical" evidence="1">
    <location>
        <begin position="83"/>
        <end position="101"/>
    </location>
</feature>
<keyword evidence="1" id="KW-1133">Transmembrane helix</keyword>
<feature type="transmembrane region" description="Helical" evidence="1">
    <location>
        <begin position="17"/>
        <end position="49"/>
    </location>
</feature>
<proteinExistence type="predicted"/>
<feature type="transmembrane region" description="Helical" evidence="1">
    <location>
        <begin position="113"/>
        <end position="137"/>
    </location>
</feature>
<keyword evidence="1" id="KW-0472">Membrane</keyword>
<keyword evidence="3" id="KW-1185">Reference proteome</keyword>